<feature type="domain" description="Glycosyl transferase family 1" evidence="4">
    <location>
        <begin position="183"/>
        <end position="327"/>
    </location>
</feature>
<dbReference type="PANTHER" id="PTHR12526:SF640">
    <property type="entry name" value="COLANIC ACID BIOSYNTHESIS GLYCOSYLTRANSFERASE WCAL-RELATED"/>
    <property type="match status" value="1"/>
</dbReference>
<comment type="similarity">
    <text evidence="1">Belongs to the glycosyltransferase group 1 family. Glycosyltransferase 4 subfamily.</text>
</comment>
<protein>
    <submittedName>
        <fullName evidence="5">Glycosyltransferase</fullName>
    </submittedName>
</protein>
<dbReference type="Gene3D" id="3.40.50.2000">
    <property type="entry name" value="Glycogen Phosphorylase B"/>
    <property type="match status" value="2"/>
</dbReference>
<dbReference type="AlphaFoldDB" id="H5WYT6"/>
<evidence type="ECO:0000256" key="3">
    <source>
        <dbReference type="ARBA" id="ARBA00022679"/>
    </source>
</evidence>
<reference evidence="5 6" key="1">
    <citation type="journal article" date="2012" name="Stand. Genomic Sci.">
        <title>Genome sequence of the ocean sediment bacterium Saccharomonospora marina type strain (XMU15(T)).</title>
        <authorList>
            <person name="Klenk H.P."/>
            <person name="Lu M."/>
            <person name="Lucas S."/>
            <person name="Lapidus A."/>
            <person name="Copeland A."/>
            <person name="Pitluck S."/>
            <person name="Goodwin L.A."/>
            <person name="Han C."/>
            <person name="Tapia R."/>
            <person name="Brambilla E.M."/>
            <person name="Potter G."/>
            <person name="Land M."/>
            <person name="Ivanova N."/>
            <person name="Rohde M."/>
            <person name="Goker M."/>
            <person name="Detter J.C."/>
            <person name="Li W.J."/>
            <person name="Kyrpides N.C."/>
            <person name="Woyke T."/>
        </authorList>
    </citation>
    <scope>NUCLEOTIDE SEQUENCE [LARGE SCALE GENOMIC DNA]</scope>
    <source>
        <strain evidence="5 6">XMU15</strain>
    </source>
</reference>
<dbReference type="EMBL" id="CM001439">
    <property type="protein sequence ID" value="EHR51808.1"/>
    <property type="molecule type" value="Genomic_DNA"/>
</dbReference>
<evidence type="ECO:0000256" key="1">
    <source>
        <dbReference type="ARBA" id="ARBA00009481"/>
    </source>
</evidence>
<evidence type="ECO:0000256" key="2">
    <source>
        <dbReference type="ARBA" id="ARBA00022676"/>
    </source>
</evidence>
<dbReference type="RefSeq" id="WP_009155190.1">
    <property type="nucleotide sequence ID" value="NZ_CM001439.1"/>
</dbReference>
<dbReference type="PANTHER" id="PTHR12526">
    <property type="entry name" value="GLYCOSYLTRANSFERASE"/>
    <property type="match status" value="1"/>
</dbReference>
<dbReference type="OrthoDB" id="9809227at2"/>
<keyword evidence="3 5" id="KW-0808">Transferase</keyword>
<sequence length="354" mass="38446">MFDVLLLAPSRGLGGGIERYLATVEASFAETGVRYHRIDLLNPGETPSIRTRARFAARVLATVVHSQRPIWLVVGHVNLLPLVSLASRCRAFTGGTVLVYGAEIWSRKRLRGRRTVSRHGLRVVTISNFSAGALVATSRASVLQPGITQDWYESLVAAAERPKAPGAGLTLITTFRLSSWRGKGLDTLFAAVEQLEDQRIHLKVCGRGPVPDDLAEEVSRRPWCTILADITDDHLADELARADLFVLATRTRTGRRHSGEGFGFVLLEAQLAGTPVVAPAYGGSGDTFQHGLTGIAPVDETPEALAQALSTMLSDDEQRTEMGRQAARLTRARYEPKAYARYTAETVLGHALAT</sequence>
<dbReference type="CDD" id="cd03801">
    <property type="entry name" value="GT4_PimA-like"/>
    <property type="match status" value="1"/>
</dbReference>
<dbReference type="HOGENOM" id="CLU_648525_0_0_11"/>
<keyword evidence="6" id="KW-1185">Reference proteome</keyword>
<dbReference type="GO" id="GO:0016757">
    <property type="term" value="F:glycosyltransferase activity"/>
    <property type="evidence" value="ECO:0007669"/>
    <property type="project" value="UniProtKB-KW"/>
</dbReference>
<evidence type="ECO:0000313" key="6">
    <source>
        <dbReference type="Proteomes" id="UP000004926"/>
    </source>
</evidence>
<dbReference type="Pfam" id="PF00534">
    <property type="entry name" value="Glycos_transf_1"/>
    <property type="match status" value="1"/>
</dbReference>
<gene>
    <name evidence="5" type="ORF">SacmaDRAFT_3594</name>
</gene>
<evidence type="ECO:0000313" key="5">
    <source>
        <dbReference type="EMBL" id="EHR51808.1"/>
    </source>
</evidence>
<proteinExistence type="inferred from homology"/>
<keyword evidence="2" id="KW-0328">Glycosyltransferase</keyword>
<dbReference type="eggNOG" id="COG0438">
    <property type="taxonomic scope" value="Bacteria"/>
</dbReference>
<name>H5WYT6_9PSEU</name>
<accession>H5WYT6</accession>
<evidence type="ECO:0000259" key="4">
    <source>
        <dbReference type="Pfam" id="PF00534"/>
    </source>
</evidence>
<dbReference type="SUPFAM" id="SSF53756">
    <property type="entry name" value="UDP-Glycosyltransferase/glycogen phosphorylase"/>
    <property type="match status" value="1"/>
</dbReference>
<dbReference type="Proteomes" id="UP000004926">
    <property type="component" value="Chromosome"/>
</dbReference>
<dbReference type="STRING" id="882083.SacmaDRAFT_3594"/>
<organism evidence="5 6">
    <name type="scientific">Saccharomonospora marina XMU15</name>
    <dbReference type="NCBI Taxonomy" id="882083"/>
    <lineage>
        <taxon>Bacteria</taxon>
        <taxon>Bacillati</taxon>
        <taxon>Actinomycetota</taxon>
        <taxon>Actinomycetes</taxon>
        <taxon>Pseudonocardiales</taxon>
        <taxon>Pseudonocardiaceae</taxon>
        <taxon>Saccharomonospora</taxon>
    </lineage>
</organism>
<dbReference type="InterPro" id="IPR001296">
    <property type="entry name" value="Glyco_trans_1"/>
</dbReference>